<reference evidence="2" key="1">
    <citation type="journal article" date="2019" name="Int. J. Syst. Evol. Microbiol.">
        <title>The Global Catalogue of Microorganisms (GCM) 10K type strain sequencing project: providing services to taxonomists for standard genome sequencing and annotation.</title>
        <authorList>
            <consortium name="The Broad Institute Genomics Platform"/>
            <consortium name="The Broad Institute Genome Sequencing Center for Infectious Disease"/>
            <person name="Wu L."/>
            <person name="Ma J."/>
        </authorList>
    </citation>
    <scope>NUCLEOTIDE SEQUENCE [LARGE SCALE GENOMIC DNA]</scope>
    <source>
        <strain evidence="2">JCM 16949</strain>
    </source>
</reference>
<proteinExistence type="predicted"/>
<evidence type="ECO:0000313" key="2">
    <source>
        <dbReference type="Proteomes" id="UP001501004"/>
    </source>
</evidence>
<accession>A0ABP7FM24</accession>
<organism evidence="1 2">
    <name type="scientific">Leifsonella bigeumensis</name>
    <dbReference type="NCBI Taxonomy" id="433643"/>
    <lineage>
        <taxon>Bacteria</taxon>
        <taxon>Bacillati</taxon>
        <taxon>Actinomycetota</taxon>
        <taxon>Actinomycetes</taxon>
        <taxon>Micrococcales</taxon>
        <taxon>Microbacteriaceae</taxon>
        <taxon>Leifsonella</taxon>
    </lineage>
</organism>
<gene>
    <name evidence="1" type="ORF">GCM10022239_16420</name>
</gene>
<dbReference type="EMBL" id="BAABAE010000003">
    <property type="protein sequence ID" value="GAA3741476.1"/>
    <property type="molecule type" value="Genomic_DNA"/>
</dbReference>
<sequence>MSKPRAVKPGVEISAWSDQKWVRGISHIGAVSEVATAWDAAVHVWVDLALSDDRYIIDATLRTNASPPLEEMALRLGDAIHCFRSALDSLAWSLCHLDGAAPAESTKVYFPCTPTEAKWKNAAKALDSMPEEFRERIHQMQPFNTGPGSPLQLLVDLSNQDKHRGMITGRANPSTFQIGVHTGGATGARNGITNGLRVDFLNPEMKLGDGVPFARVETSVPVDLVHEREPVGLAYFVTVGDLEYPLGDVQLGLIQLQQVMIFVREGHFPAQPPAAAPSA</sequence>
<comment type="caution">
    <text evidence="1">The sequence shown here is derived from an EMBL/GenBank/DDBJ whole genome shotgun (WGS) entry which is preliminary data.</text>
</comment>
<name>A0ABP7FM24_9MICO</name>
<evidence type="ECO:0000313" key="1">
    <source>
        <dbReference type="EMBL" id="GAA3741476.1"/>
    </source>
</evidence>
<keyword evidence="2" id="KW-1185">Reference proteome</keyword>
<dbReference type="Proteomes" id="UP001501004">
    <property type="component" value="Unassembled WGS sequence"/>
</dbReference>
<protein>
    <submittedName>
        <fullName evidence="1">Uncharacterized protein</fullName>
    </submittedName>
</protein>